<gene>
    <name evidence="2" type="ORF">PR001_g31437</name>
</gene>
<accession>A0A6A3GFM3</accession>
<protein>
    <submittedName>
        <fullName evidence="2">Uncharacterized protein</fullName>
    </submittedName>
</protein>
<dbReference type="EMBL" id="QXFV01008133">
    <property type="protein sequence ID" value="KAE8957265.1"/>
    <property type="molecule type" value="Genomic_DNA"/>
</dbReference>
<dbReference type="AlphaFoldDB" id="A0A6A3GFM3"/>
<reference evidence="2 3" key="1">
    <citation type="submission" date="2018-09" db="EMBL/GenBank/DDBJ databases">
        <title>Genomic investigation of the strawberry pathogen Phytophthora fragariae indicates pathogenicity is determined by transcriptional variation in three key races.</title>
        <authorList>
            <person name="Adams T.M."/>
            <person name="Armitage A.D."/>
            <person name="Sobczyk M.K."/>
            <person name="Bates H.J."/>
            <person name="Dunwell J.M."/>
            <person name="Nellist C.F."/>
            <person name="Harrison R.J."/>
        </authorList>
    </citation>
    <scope>NUCLEOTIDE SEQUENCE [LARGE SCALE GENOMIC DNA]</scope>
    <source>
        <strain evidence="2 3">SCRP249</strain>
    </source>
</reference>
<proteinExistence type="predicted"/>
<evidence type="ECO:0000313" key="2">
    <source>
        <dbReference type="EMBL" id="KAE8957265.1"/>
    </source>
</evidence>
<evidence type="ECO:0000313" key="3">
    <source>
        <dbReference type="Proteomes" id="UP000429607"/>
    </source>
</evidence>
<feature type="region of interest" description="Disordered" evidence="1">
    <location>
        <begin position="1"/>
        <end position="135"/>
    </location>
</feature>
<name>A0A6A3GFM3_9STRA</name>
<evidence type="ECO:0000256" key="1">
    <source>
        <dbReference type="SAM" id="MobiDB-lite"/>
    </source>
</evidence>
<dbReference type="Proteomes" id="UP000429607">
    <property type="component" value="Unassembled WGS sequence"/>
</dbReference>
<comment type="caution">
    <text evidence="2">The sequence shown here is derived from an EMBL/GenBank/DDBJ whole genome shotgun (WGS) entry which is preliminary data.</text>
</comment>
<organism evidence="2 3">
    <name type="scientific">Phytophthora rubi</name>
    <dbReference type="NCBI Taxonomy" id="129364"/>
    <lineage>
        <taxon>Eukaryota</taxon>
        <taxon>Sar</taxon>
        <taxon>Stramenopiles</taxon>
        <taxon>Oomycota</taxon>
        <taxon>Peronosporomycetes</taxon>
        <taxon>Peronosporales</taxon>
        <taxon>Peronosporaceae</taxon>
        <taxon>Phytophthora</taxon>
    </lineage>
</organism>
<sequence>MTSPLTDSGGPDHRPPDPAAAHRHPPDTAAFTAAPGQASPPIAPAILGGPPKVTNSLSSGAEPAPALVTTPSDARGGEGNDPGTDSRGQHSAVQDNPGLGTAGSRRTVSYAAVVQQGGQQERTDKVAPPSNIAGTWTPRERHILLDTLTQDWSTSSAPTDTPEQAALRQVALAPSKVHADGALRERTEAETSALLHYLDRSLELPHPPAFLNLYYPGGKPTRGIGLKPTRGINHIVGQNHFFLMTKACNGL</sequence>